<reference evidence="4" key="1">
    <citation type="submission" date="2022-11" db="UniProtKB">
        <authorList>
            <consortium name="WormBaseParasite"/>
        </authorList>
    </citation>
    <scope>IDENTIFICATION</scope>
</reference>
<keyword evidence="1" id="KW-0175">Coiled coil</keyword>
<evidence type="ECO:0000313" key="4">
    <source>
        <dbReference type="WBParaSite" id="PgB01_g189_t01"/>
    </source>
</evidence>
<keyword evidence="3" id="KW-1185">Reference proteome</keyword>
<feature type="coiled-coil region" evidence="1">
    <location>
        <begin position="81"/>
        <end position="108"/>
    </location>
</feature>
<dbReference type="GO" id="GO:0060628">
    <property type="term" value="P:regulation of ER to Golgi vesicle-mediated transport"/>
    <property type="evidence" value="ECO:0007669"/>
    <property type="project" value="TreeGrafter"/>
</dbReference>
<dbReference type="GO" id="GO:0070939">
    <property type="term" value="C:Dsl1/NZR complex"/>
    <property type="evidence" value="ECO:0007669"/>
    <property type="project" value="InterPro"/>
</dbReference>
<dbReference type="GO" id="GO:0006890">
    <property type="term" value="P:retrograde vesicle-mediated transport, Golgi to endoplasmic reticulum"/>
    <property type="evidence" value="ECO:0007669"/>
    <property type="project" value="InterPro"/>
</dbReference>
<dbReference type="InterPro" id="IPR007528">
    <property type="entry name" value="RINT1_Tip20"/>
</dbReference>
<dbReference type="Pfam" id="PF04437">
    <property type="entry name" value="RINT1_TIP1"/>
    <property type="match status" value="1"/>
</dbReference>
<dbReference type="Proteomes" id="UP000887569">
    <property type="component" value="Unplaced"/>
</dbReference>
<accession>A0A914ZFY5</accession>
<proteinExistence type="predicted"/>
<organism evidence="3 4">
    <name type="scientific">Parascaris univalens</name>
    <name type="common">Nematode worm</name>
    <dbReference type="NCBI Taxonomy" id="6257"/>
    <lineage>
        <taxon>Eukaryota</taxon>
        <taxon>Metazoa</taxon>
        <taxon>Ecdysozoa</taxon>
        <taxon>Nematoda</taxon>
        <taxon>Chromadorea</taxon>
        <taxon>Rhabditida</taxon>
        <taxon>Spirurina</taxon>
        <taxon>Ascaridomorpha</taxon>
        <taxon>Ascaridoidea</taxon>
        <taxon>Ascarididae</taxon>
        <taxon>Parascaris</taxon>
    </lineage>
</organism>
<protein>
    <submittedName>
        <fullName evidence="4">RAD50-interacting protein 1</fullName>
    </submittedName>
</protein>
<dbReference type="WBParaSite" id="PgB01_g189_t01">
    <property type="protein sequence ID" value="PgB01_g189_t01"/>
    <property type="gene ID" value="PgB01_g189"/>
</dbReference>
<dbReference type="PANTHER" id="PTHR13520">
    <property type="entry name" value="RAD50-INTERACTING PROTEIN 1 RINT-1"/>
    <property type="match status" value="1"/>
</dbReference>
<evidence type="ECO:0000313" key="3">
    <source>
        <dbReference type="Proteomes" id="UP000887569"/>
    </source>
</evidence>
<evidence type="ECO:0000256" key="2">
    <source>
        <dbReference type="SAM" id="MobiDB-lite"/>
    </source>
</evidence>
<feature type="region of interest" description="Disordered" evidence="2">
    <location>
        <begin position="36"/>
        <end position="58"/>
    </location>
</feature>
<dbReference type="AlphaFoldDB" id="A0A914ZFY5"/>
<feature type="coiled-coil region" evidence="1">
    <location>
        <begin position="340"/>
        <end position="367"/>
    </location>
</feature>
<dbReference type="PANTHER" id="PTHR13520:SF0">
    <property type="entry name" value="RAD50-INTERACTING PROTEIN 1"/>
    <property type="match status" value="1"/>
</dbReference>
<dbReference type="PROSITE" id="PS51386">
    <property type="entry name" value="RINT1_TIP20"/>
    <property type="match status" value="1"/>
</dbReference>
<evidence type="ECO:0000256" key="1">
    <source>
        <dbReference type="SAM" id="Coils"/>
    </source>
</evidence>
<name>A0A914ZFY5_PARUN</name>
<dbReference type="GO" id="GO:0006888">
    <property type="term" value="P:endoplasmic reticulum to Golgi vesicle-mediated transport"/>
    <property type="evidence" value="ECO:0007669"/>
    <property type="project" value="InterPro"/>
</dbReference>
<sequence>MQGELLSGCKGIAFRMQGEPAIDVYKMEVYDTKTSSMNEANSGGGNASTSVTDSSPAENPQMDYIREQIFRLSTSNIHTFFAGLRNILDRLNVELTSTEDEVSFMREELPQKLADLRQCRNELLSVRSKVERSMREYASRRDSFICTLKENGMDLLVKLTYLSSVEKCLKDLRHLRTWLVSADELRSAIITSDYEALLCSLQQIASFSFEELDINMREELYARRQELMEDANCSIHFALKNTLTDVGYPLEEYIDIQNTEKKMIKLTALLKCIHFIERSSLDEPSHGNEIVQRLFEPFEKRFNFHFYGDLRTNNDTKPEWFFTQVLTWLKVNSEFIESVLRAVFTQLKEARTTQEALEEKLISLAVKKARCLTERVASDSVLFSHLIDEAVAFENELKDAGYTALVGKVLSVFCEASLLNRWLELERESCTTGVENVLMSDARWKNRYSEVADLDLHRVPECTDQFIVLIESMTERYRWIRDVDVQARFLELQVLMLDEYRLRLVQISQQLSSPWEEPFVQLLNSFWYIGCVLEEWNDAEAFLKVQTRGANIRLRGIFDDMAEMYRHVWRQRATDMAIAFHQFVRVQLTAYAKLNWFSMDGTKPTDITPSFCPFLLEIRLLLGRIAASISPDSAFTLYSLLNEKIADALMQLIEGTSFNYQGAIQMLFDITSSLLPLLNSLYSRSATTTYEALDDHKFEEAISSLRLLSVPTGSAILLRSEIKKSPEEMTAAILAPYDASVISRRRALTL</sequence>